<feature type="domain" description="Protein kinase" evidence="7">
    <location>
        <begin position="17"/>
        <end position="268"/>
    </location>
</feature>
<feature type="binding site" evidence="5">
    <location>
        <position position="45"/>
    </location>
    <ligand>
        <name>ATP</name>
        <dbReference type="ChEBI" id="CHEBI:30616"/>
    </ligand>
</feature>
<evidence type="ECO:0000259" key="7">
    <source>
        <dbReference type="PROSITE" id="PS50011"/>
    </source>
</evidence>
<keyword evidence="8" id="KW-0723">Serine/threonine-protein kinase</keyword>
<dbReference type="InterPro" id="IPR000719">
    <property type="entry name" value="Prot_kinase_dom"/>
</dbReference>
<dbReference type="PROSITE" id="PS00108">
    <property type="entry name" value="PROTEIN_KINASE_ST"/>
    <property type="match status" value="1"/>
</dbReference>
<dbReference type="Proteomes" id="UP000586827">
    <property type="component" value="Unassembled WGS sequence"/>
</dbReference>
<dbReference type="GO" id="GO:0005524">
    <property type="term" value="F:ATP binding"/>
    <property type="evidence" value="ECO:0007669"/>
    <property type="project" value="UniProtKB-UniRule"/>
</dbReference>
<keyword evidence="2 5" id="KW-0547">Nucleotide-binding</keyword>
<dbReference type="CDD" id="cd14014">
    <property type="entry name" value="STKc_PknB_like"/>
    <property type="match status" value="1"/>
</dbReference>
<dbReference type="Gene3D" id="1.10.510.10">
    <property type="entry name" value="Transferase(Phosphotransferase) domain 1"/>
    <property type="match status" value="1"/>
</dbReference>
<keyword evidence="6" id="KW-0812">Transmembrane</keyword>
<feature type="transmembrane region" description="Helical" evidence="6">
    <location>
        <begin position="337"/>
        <end position="355"/>
    </location>
</feature>
<dbReference type="SUPFAM" id="SSF56112">
    <property type="entry name" value="Protein kinase-like (PK-like)"/>
    <property type="match status" value="1"/>
</dbReference>
<protein>
    <submittedName>
        <fullName evidence="8">Serine/threonine protein kinase</fullName>
    </submittedName>
</protein>
<sequence>MIVQPLVANDPQVIGRYRVLGVLGSGGMGRVLLGIGPDGRFVAIKQIHAHLLDEPEYRARFRREVSASTRVSGAFTAPVIDFDVDGHTPWLASVFVVGMPLDKAVQENGPLPIPVVRLLAAGLAVALQEIHRSGLVHRDLKPGNVLLTADGPRVIDFGIALLTENPSGLTEAGSTVGSPAYMSPEQALSESVSYPSDMFSLGSLLFMAATGASPFVGGSLAYTLFNIAHTAPNLEPLPPELRGLVQPCLHKDPRARPTPAQFLEHIGRLSEQTMPWPASIHGAIDQQARELVALTANPDATQVVSMLGSTTTRSAGLRPGQAKPDATSAQRRVARQVVFAALAVLMLVVAGIAWGRVSGDPMGAEADGSMLTRLREADTCAWLRQALDGSVPDGSGWPTDISTWQFSTSWNWGCEAETAGGKMVVEAGDNLQFYKPTGQEIDGLAIFGATTGAGYCARAANLSDIDEQWGVSVRINGDEERCGLVDHVLTRLMSTRDTVPALTDSASLAVVDPCGLVSWDFLNDATGPIPKKPSEFSAHSCVWEGSQPVKIELRRFNNLSVERSIDLGDGTSLDVQAQPVTTSVCTLYYTYQEVGDQREAVTVSVSGGSGGQEGNCVTGESVMRQLIPELPKLN</sequence>
<dbReference type="PROSITE" id="PS00107">
    <property type="entry name" value="PROTEIN_KINASE_ATP"/>
    <property type="match status" value="1"/>
</dbReference>
<keyword evidence="6" id="KW-0472">Membrane</keyword>
<dbReference type="EMBL" id="JABELX010000006">
    <property type="protein sequence ID" value="NNH71877.1"/>
    <property type="molecule type" value="Genomic_DNA"/>
</dbReference>
<dbReference type="GO" id="GO:0004674">
    <property type="term" value="F:protein serine/threonine kinase activity"/>
    <property type="evidence" value="ECO:0007669"/>
    <property type="project" value="UniProtKB-KW"/>
</dbReference>
<evidence type="ECO:0000256" key="6">
    <source>
        <dbReference type="SAM" id="Phobius"/>
    </source>
</evidence>
<keyword evidence="4 5" id="KW-0067">ATP-binding</keyword>
<evidence type="ECO:0000256" key="4">
    <source>
        <dbReference type="ARBA" id="ARBA00022840"/>
    </source>
</evidence>
<dbReference type="AlphaFoldDB" id="A0A849C7M6"/>
<proteinExistence type="predicted"/>
<reference evidence="8 9" key="1">
    <citation type="submission" date="2020-05" db="EMBL/GenBank/DDBJ databases">
        <title>MicrobeNet Type strains.</title>
        <authorList>
            <person name="Nicholson A.C."/>
        </authorList>
    </citation>
    <scope>NUCLEOTIDE SEQUENCE [LARGE SCALE GENOMIC DNA]</scope>
    <source>
        <strain evidence="8 9">JCM 3224</strain>
    </source>
</reference>
<gene>
    <name evidence="8" type="ORF">HLB23_18780</name>
</gene>
<accession>A0A849C7M6</accession>
<dbReference type="RefSeq" id="WP_067519391.1">
    <property type="nucleotide sequence ID" value="NZ_JABELX010000006.1"/>
</dbReference>
<evidence type="ECO:0000313" key="9">
    <source>
        <dbReference type="Proteomes" id="UP000586827"/>
    </source>
</evidence>
<dbReference type="InterPro" id="IPR008271">
    <property type="entry name" value="Ser/Thr_kinase_AS"/>
</dbReference>
<comment type="caution">
    <text evidence="8">The sequence shown here is derived from an EMBL/GenBank/DDBJ whole genome shotgun (WGS) entry which is preliminary data.</text>
</comment>
<keyword evidence="3 8" id="KW-0418">Kinase</keyword>
<keyword evidence="1" id="KW-0808">Transferase</keyword>
<evidence type="ECO:0000256" key="5">
    <source>
        <dbReference type="PROSITE-ProRule" id="PRU10141"/>
    </source>
</evidence>
<evidence type="ECO:0000313" key="8">
    <source>
        <dbReference type="EMBL" id="NNH71877.1"/>
    </source>
</evidence>
<dbReference type="PANTHER" id="PTHR43289">
    <property type="entry name" value="MITOGEN-ACTIVATED PROTEIN KINASE KINASE KINASE 20-RELATED"/>
    <property type="match status" value="1"/>
</dbReference>
<dbReference type="InterPro" id="IPR017441">
    <property type="entry name" value="Protein_kinase_ATP_BS"/>
</dbReference>
<dbReference type="InterPro" id="IPR011009">
    <property type="entry name" value="Kinase-like_dom_sf"/>
</dbReference>
<dbReference type="Gene3D" id="3.30.200.20">
    <property type="entry name" value="Phosphorylase Kinase, domain 1"/>
    <property type="match status" value="1"/>
</dbReference>
<organism evidence="8 9">
    <name type="scientific">Nocardia uniformis</name>
    <dbReference type="NCBI Taxonomy" id="53432"/>
    <lineage>
        <taxon>Bacteria</taxon>
        <taxon>Bacillati</taxon>
        <taxon>Actinomycetota</taxon>
        <taxon>Actinomycetes</taxon>
        <taxon>Mycobacteriales</taxon>
        <taxon>Nocardiaceae</taxon>
        <taxon>Nocardia</taxon>
    </lineage>
</organism>
<dbReference type="Pfam" id="PF00069">
    <property type="entry name" value="Pkinase"/>
    <property type="match status" value="1"/>
</dbReference>
<evidence type="ECO:0000256" key="1">
    <source>
        <dbReference type="ARBA" id="ARBA00022679"/>
    </source>
</evidence>
<dbReference type="PANTHER" id="PTHR43289:SF34">
    <property type="entry name" value="SERINE_THREONINE-PROTEIN KINASE YBDM-RELATED"/>
    <property type="match status" value="1"/>
</dbReference>
<evidence type="ECO:0000256" key="3">
    <source>
        <dbReference type="ARBA" id="ARBA00022777"/>
    </source>
</evidence>
<keyword evidence="6" id="KW-1133">Transmembrane helix</keyword>
<dbReference type="SMART" id="SM00220">
    <property type="entry name" value="S_TKc"/>
    <property type="match status" value="1"/>
</dbReference>
<name>A0A849C7M6_9NOCA</name>
<dbReference type="PROSITE" id="PS50011">
    <property type="entry name" value="PROTEIN_KINASE_DOM"/>
    <property type="match status" value="1"/>
</dbReference>
<keyword evidence="9" id="KW-1185">Reference proteome</keyword>
<evidence type="ECO:0000256" key="2">
    <source>
        <dbReference type="ARBA" id="ARBA00022741"/>
    </source>
</evidence>